<dbReference type="AlphaFoldDB" id="A0A117LGP7"/>
<dbReference type="EMBL" id="LGFU01000059">
    <property type="protein sequence ID" value="KUK46182.1"/>
    <property type="molecule type" value="Genomic_DNA"/>
</dbReference>
<sequence length="215" mass="24651">MDSDFNILSDQCHQALEACHKAREEALEQTRLLTRRSANAIRAVHRQEYELAEKLIEDARSISDALKSNLQPYPELYFSGYTQDSIKEYVEARLTYDLIKGNPLPLPDELNVEVSTYLRGLSETVGELRRKTMDILRQGYSEKAEHLLELMDEIYALLVTVDYPDAVTHGLRRQTDLARGIIERTRADLTLSLREERLQNAIVSLETKLEENGKG</sequence>
<protein>
    <submittedName>
        <fullName evidence="1">Translin family protein</fullName>
    </submittedName>
</protein>
<gene>
    <name evidence="1" type="ORF">XD73_0948</name>
</gene>
<dbReference type="CDD" id="cd14820">
    <property type="entry name" value="TRAX"/>
    <property type="match status" value="1"/>
</dbReference>
<proteinExistence type="predicted"/>
<dbReference type="InterPro" id="IPR002848">
    <property type="entry name" value="Translin_fam"/>
</dbReference>
<comment type="caution">
    <text evidence="1">The sequence shown here is derived from an EMBL/GenBank/DDBJ whole genome shotgun (WGS) entry which is preliminary data.</text>
</comment>
<dbReference type="PANTHER" id="PTHR10741">
    <property type="entry name" value="TRANSLIN AND TRANSLIN ASSOCIATED PROTEIN X"/>
    <property type="match status" value="1"/>
</dbReference>
<name>A0A117LGP7_9CHLR</name>
<dbReference type="Gene3D" id="1.20.58.2140">
    <property type="match status" value="1"/>
</dbReference>
<accession>A0A117LGP7</accession>
<dbReference type="SUPFAM" id="SSF74784">
    <property type="entry name" value="Translin"/>
    <property type="match status" value="1"/>
</dbReference>
<evidence type="ECO:0000313" key="1">
    <source>
        <dbReference type="EMBL" id="KUK46182.1"/>
    </source>
</evidence>
<dbReference type="GO" id="GO:0043565">
    <property type="term" value="F:sequence-specific DNA binding"/>
    <property type="evidence" value="ECO:0007669"/>
    <property type="project" value="InterPro"/>
</dbReference>
<reference evidence="1 2" key="1">
    <citation type="journal article" date="2015" name="MBio">
        <title>Genome-Resolved Metagenomic Analysis Reveals Roles for Candidate Phyla and Other Microbial Community Members in Biogeochemical Transformations in Oil Reservoirs.</title>
        <authorList>
            <person name="Hu P."/>
            <person name="Tom L."/>
            <person name="Singh A."/>
            <person name="Thomas B.C."/>
            <person name="Baker B.J."/>
            <person name="Piceno Y.M."/>
            <person name="Andersen G.L."/>
            <person name="Banfield J.F."/>
        </authorList>
    </citation>
    <scope>NUCLEOTIDE SEQUENCE [LARGE SCALE GENOMIC DNA]</scope>
    <source>
        <strain evidence="1">46_16</strain>
    </source>
</reference>
<organism evidence="1 2">
    <name type="scientific">Anaerolinea thermophila</name>
    <dbReference type="NCBI Taxonomy" id="167964"/>
    <lineage>
        <taxon>Bacteria</taxon>
        <taxon>Bacillati</taxon>
        <taxon>Chloroflexota</taxon>
        <taxon>Anaerolineae</taxon>
        <taxon>Anaerolineales</taxon>
        <taxon>Anaerolineaceae</taxon>
        <taxon>Anaerolinea</taxon>
    </lineage>
</organism>
<evidence type="ECO:0000313" key="2">
    <source>
        <dbReference type="Proteomes" id="UP000064249"/>
    </source>
</evidence>
<dbReference type="InterPro" id="IPR036081">
    <property type="entry name" value="Translin_sf"/>
</dbReference>
<dbReference type="Proteomes" id="UP000064249">
    <property type="component" value="Unassembled WGS sequence"/>
</dbReference>